<accession>A0A7X6FNL8</accession>
<dbReference type="EMBL" id="JAAXZB010000001">
    <property type="protein sequence ID" value="NKW09123.1"/>
    <property type="molecule type" value="Genomic_DNA"/>
</dbReference>
<organism evidence="2 3">
    <name type="scientific">Brucella tritici</name>
    <dbReference type="NCBI Taxonomy" id="94626"/>
    <lineage>
        <taxon>Bacteria</taxon>
        <taxon>Pseudomonadati</taxon>
        <taxon>Pseudomonadota</taxon>
        <taxon>Alphaproteobacteria</taxon>
        <taxon>Hyphomicrobiales</taxon>
        <taxon>Brucellaceae</taxon>
        <taxon>Brucella/Ochrobactrum group</taxon>
        <taxon>Brucella</taxon>
    </lineage>
</organism>
<dbReference type="Gene3D" id="3.30.70.370">
    <property type="match status" value="1"/>
</dbReference>
<dbReference type="GO" id="GO:0006260">
    <property type="term" value="P:DNA replication"/>
    <property type="evidence" value="ECO:0007669"/>
    <property type="project" value="InterPro"/>
</dbReference>
<dbReference type="SUPFAM" id="SSF56672">
    <property type="entry name" value="DNA/RNA polymerases"/>
    <property type="match status" value="1"/>
</dbReference>
<dbReference type="GO" id="GO:0003887">
    <property type="term" value="F:DNA-directed DNA polymerase activity"/>
    <property type="evidence" value="ECO:0007669"/>
    <property type="project" value="InterPro"/>
</dbReference>
<dbReference type="Gene3D" id="1.20.1060.10">
    <property type="entry name" value="Taq DNA Polymerase, Chain T, domain 4"/>
    <property type="match status" value="1"/>
</dbReference>
<dbReference type="Proteomes" id="UP000558475">
    <property type="component" value="Unassembled WGS sequence"/>
</dbReference>
<dbReference type="InterPro" id="IPR043502">
    <property type="entry name" value="DNA/RNA_pol_sf"/>
</dbReference>
<protein>
    <recommendedName>
        <fullName evidence="1">DNA-directed DNA polymerase family A palm domain-containing protein</fullName>
    </recommendedName>
</protein>
<evidence type="ECO:0000259" key="1">
    <source>
        <dbReference type="Pfam" id="PF00476"/>
    </source>
</evidence>
<dbReference type="AlphaFoldDB" id="A0A7X6FNL8"/>
<reference evidence="2 3" key="1">
    <citation type="submission" date="2020-04" db="EMBL/GenBank/DDBJ databases">
        <title>Whole genome sequencing of clinical and environmental type strains of Ochrobactrum.</title>
        <authorList>
            <person name="Dharne M."/>
        </authorList>
    </citation>
    <scope>NUCLEOTIDE SEQUENCE [LARGE SCALE GENOMIC DNA]</scope>
    <source>
        <strain evidence="2 3">DSM 13340</strain>
    </source>
</reference>
<comment type="caution">
    <text evidence="2">The sequence shown here is derived from an EMBL/GenBank/DDBJ whole genome shotgun (WGS) entry which is preliminary data.</text>
</comment>
<gene>
    <name evidence="2" type="ORF">HGG76_02440</name>
</gene>
<dbReference type="GO" id="GO:0003677">
    <property type="term" value="F:DNA binding"/>
    <property type="evidence" value="ECO:0007669"/>
    <property type="project" value="InterPro"/>
</dbReference>
<dbReference type="Pfam" id="PF00476">
    <property type="entry name" value="DNA_pol_A"/>
    <property type="match status" value="1"/>
</dbReference>
<evidence type="ECO:0000313" key="3">
    <source>
        <dbReference type="Proteomes" id="UP000558475"/>
    </source>
</evidence>
<sequence>MQAVFGWVPQEFGGKNNDQAKVDETTLKSIPDSVLPVDIREIILEFLVVSKTLGQLADGKKSWIDLCTEDGRIHGRMDTLGTVSHRGAHKDPNLGQVPSVKKAKNESGEEVPVYGWKGGFGAECRKLFKPGRPGWFQTGVDASGLELRLLGHYLTPYDGGEFATRVSSPA</sequence>
<evidence type="ECO:0000313" key="2">
    <source>
        <dbReference type="EMBL" id="NKW09123.1"/>
    </source>
</evidence>
<dbReference type="InterPro" id="IPR001098">
    <property type="entry name" value="DNA-dir_DNA_pol_A_palm_dom"/>
</dbReference>
<proteinExistence type="predicted"/>
<feature type="domain" description="DNA-directed DNA polymerase family A palm" evidence="1">
    <location>
        <begin position="15"/>
        <end position="153"/>
    </location>
</feature>
<name>A0A7X6FNL8_9HYPH</name>